<accession>A0ABR2JUK1</accession>
<evidence type="ECO:0000256" key="4">
    <source>
        <dbReference type="SAM" id="MobiDB-lite"/>
    </source>
</evidence>
<evidence type="ECO:0000256" key="1">
    <source>
        <dbReference type="ARBA" id="ARBA00008361"/>
    </source>
</evidence>
<dbReference type="Gene3D" id="3.40.50.150">
    <property type="entry name" value="Vaccinia Virus protein VP39"/>
    <property type="match status" value="1"/>
</dbReference>
<evidence type="ECO:0000256" key="2">
    <source>
        <dbReference type="ARBA" id="ARBA00022603"/>
    </source>
</evidence>
<dbReference type="Pfam" id="PF08241">
    <property type="entry name" value="Methyltransf_11"/>
    <property type="match status" value="1"/>
</dbReference>
<feature type="compositionally biased region" description="Acidic residues" evidence="4">
    <location>
        <begin position="31"/>
        <end position="40"/>
    </location>
</feature>
<feature type="compositionally biased region" description="Low complexity" evidence="4">
    <location>
        <begin position="7"/>
        <end position="19"/>
    </location>
</feature>
<evidence type="ECO:0000313" key="7">
    <source>
        <dbReference type="Proteomes" id="UP001470230"/>
    </source>
</evidence>
<feature type="compositionally biased region" description="Acidic residues" evidence="4">
    <location>
        <begin position="53"/>
        <end position="84"/>
    </location>
</feature>
<feature type="compositionally biased region" description="Low complexity" evidence="4">
    <location>
        <begin position="41"/>
        <end position="52"/>
    </location>
</feature>
<dbReference type="SUPFAM" id="SSF53335">
    <property type="entry name" value="S-adenosyl-L-methionine-dependent methyltransferases"/>
    <property type="match status" value="1"/>
</dbReference>
<organism evidence="6 7">
    <name type="scientific">Tritrichomonas musculus</name>
    <dbReference type="NCBI Taxonomy" id="1915356"/>
    <lineage>
        <taxon>Eukaryota</taxon>
        <taxon>Metamonada</taxon>
        <taxon>Parabasalia</taxon>
        <taxon>Tritrichomonadida</taxon>
        <taxon>Tritrichomonadidae</taxon>
        <taxon>Tritrichomonas</taxon>
    </lineage>
</organism>
<dbReference type="InterPro" id="IPR051419">
    <property type="entry name" value="Lys/N-term_MeTrsfase_sf"/>
</dbReference>
<dbReference type="InterPro" id="IPR013216">
    <property type="entry name" value="Methyltransf_11"/>
</dbReference>
<comment type="caution">
    <text evidence="6">The sequence shown here is derived from an EMBL/GenBank/DDBJ whole genome shotgun (WGS) entry which is preliminary data.</text>
</comment>
<dbReference type="PANTHER" id="PTHR12176:SF79">
    <property type="entry name" value="METHYLTRANSFERASE TYPE 11 DOMAIN-CONTAINING PROTEIN"/>
    <property type="match status" value="1"/>
</dbReference>
<dbReference type="Proteomes" id="UP001470230">
    <property type="component" value="Unassembled WGS sequence"/>
</dbReference>
<dbReference type="PANTHER" id="PTHR12176">
    <property type="entry name" value="SAM-DEPENDENT METHYLTRANSFERASE SUPERFAMILY PROTEIN"/>
    <property type="match status" value="1"/>
</dbReference>
<keyword evidence="7" id="KW-1185">Reference proteome</keyword>
<evidence type="ECO:0000259" key="5">
    <source>
        <dbReference type="Pfam" id="PF08241"/>
    </source>
</evidence>
<sequence length="283" mass="32148">MTDTEGSYSDYTASASAAESTERNGETDTVANEEEQENEQGQDQPQEQANTTNEEEEEQKQPEPEPEPEPDPLEGLTYDDDPEVELPPYGDQAYWEKRYTEDNEVFEWYQDPEAVLPICNELIDKDKKVLVIGTGNSDLAPQLQQNGFEQITAIDFAKPCIKASRKRNAEIEGITWKVMDIRKMSSFENGEYNAIVDKGTLDCLFYASESDVFTALSEISRVLKKRGVYICISYAPPDARKKFLDRPADLLLELEKVLELKKPLPSSEPHYVYVLRKIGKLLT</sequence>
<evidence type="ECO:0000313" key="6">
    <source>
        <dbReference type="EMBL" id="KAK8882153.1"/>
    </source>
</evidence>
<keyword evidence="3" id="KW-0808">Transferase</keyword>
<name>A0ABR2JUK1_9EUKA</name>
<protein>
    <recommendedName>
        <fullName evidence="5">Methyltransferase type 11 domain-containing protein</fullName>
    </recommendedName>
</protein>
<proteinExistence type="inferred from homology"/>
<dbReference type="EMBL" id="JAPFFF010000009">
    <property type="protein sequence ID" value="KAK8882153.1"/>
    <property type="molecule type" value="Genomic_DNA"/>
</dbReference>
<gene>
    <name evidence="6" type="ORF">M9Y10_044793</name>
</gene>
<keyword evidence="2" id="KW-0489">Methyltransferase</keyword>
<evidence type="ECO:0000256" key="3">
    <source>
        <dbReference type="ARBA" id="ARBA00022679"/>
    </source>
</evidence>
<feature type="region of interest" description="Disordered" evidence="4">
    <location>
        <begin position="1"/>
        <end position="88"/>
    </location>
</feature>
<comment type="similarity">
    <text evidence="1">Belongs to the methyltransferase superfamily.</text>
</comment>
<dbReference type="InterPro" id="IPR029063">
    <property type="entry name" value="SAM-dependent_MTases_sf"/>
</dbReference>
<dbReference type="CDD" id="cd02440">
    <property type="entry name" value="AdoMet_MTases"/>
    <property type="match status" value="1"/>
</dbReference>
<reference evidence="6 7" key="1">
    <citation type="submission" date="2024-04" db="EMBL/GenBank/DDBJ databases">
        <title>Tritrichomonas musculus Genome.</title>
        <authorList>
            <person name="Alves-Ferreira E."/>
            <person name="Grigg M."/>
            <person name="Lorenzi H."/>
            <person name="Galac M."/>
        </authorList>
    </citation>
    <scope>NUCLEOTIDE SEQUENCE [LARGE SCALE GENOMIC DNA]</scope>
    <source>
        <strain evidence="6 7">EAF2021</strain>
    </source>
</reference>
<feature type="domain" description="Methyltransferase type 11" evidence="5">
    <location>
        <begin position="131"/>
        <end position="231"/>
    </location>
</feature>